<dbReference type="AlphaFoldDB" id="D5UZY8"/>
<accession>D5UZY8</accession>
<dbReference type="STRING" id="572480.Arnit_1703"/>
<dbReference type="EMBL" id="CP001999">
    <property type="protein sequence ID" value="ADG93357.1"/>
    <property type="molecule type" value="Genomic_DNA"/>
</dbReference>
<dbReference type="KEGG" id="ant:Arnit_1703"/>
<dbReference type="Proteomes" id="UP000000939">
    <property type="component" value="Chromosome"/>
</dbReference>
<dbReference type="RefSeq" id="WP_013135502.1">
    <property type="nucleotide sequence ID" value="NC_014166.1"/>
</dbReference>
<evidence type="ECO:0000313" key="1">
    <source>
        <dbReference type="EMBL" id="ADG93357.1"/>
    </source>
</evidence>
<protein>
    <submittedName>
        <fullName evidence="1">Uncharacterized protein</fullName>
    </submittedName>
</protein>
<evidence type="ECO:0000313" key="2">
    <source>
        <dbReference type="Proteomes" id="UP000000939"/>
    </source>
</evidence>
<dbReference type="OrthoDB" id="5350375at2"/>
<organism evidence="1 2">
    <name type="scientific">Arcobacter nitrofigilis (strain ATCC 33309 / DSM 7299 / CCUG 15893 / LMG 7604 / NCTC 12251 / CI)</name>
    <name type="common">Campylobacter nitrofigilis</name>
    <dbReference type="NCBI Taxonomy" id="572480"/>
    <lineage>
        <taxon>Bacteria</taxon>
        <taxon>Pseudomonadati</taxon>
        <taxon>Campylobacterota</taxon>
        <taxon>Epsilonproteobacteria</taxon>
        <taxon>Campylobacterales</taxon>
        <taxon>Arcobacteraceae</taxon>
        <taxon>Arcobacter</taxon>
    </lineage>
</organism>
<dbReference type="HOGENOM" id="CLU_2044833_0_0_7"/>
<keyword evidence="2" id="KW-1185">Reference proteome</keyword>
<gene>
    <name evidence="1" type="ordered locus">Arnit_1703</name>
</gene>
<proteinExistence type="predicted"/>
<name>D5UZY8_ARCNC</name>
<sequence>MSKIFHVTLTQGRADTFYIEANTKSDVLTFLSSVSTAVISNIKEVVFSKEYDINYIPQTIENNTSHKSVKAIALSKTYSKIFEFFNIKDSVTNQDIIKQLKQLMILNEPIIDIASITFYK</sequence>
<reference evidence="1 2" key="1">
    <citation type="journal article" date="2010" name="Stand. Genomic Sci.">
        <title>Complete genome sequence of Arcobacter nitrofigilis type strain (CI).</title>
        <authorList>
            <person name="Pati A."/>
            <person name="Gronow S."/>
            <person name="Lapidus A."/>
            <person name="Copeland A."/>
            <person name="Glavina Del Rio T."/>
            <person name="Nolan M."/>
            <person name="Lucas S."/>
            <person name="Tice H."/>
            <person name="Cheng J.F."/>
            <person name="Han C."/>
            <person name="Chertkov O."/>
            <person name="Bruce D."/>
            <person name="Tapia R."/>
            <person name="Goodwin L."/>
            <person name="Pitluck S."/>
            <person name="Liolios K."/>
            <person name="Ivanova N."/>
            <person name="Mavromatis K."/>
            <person name="Chen A."/>
            <person name="Palaniappan K."/>
            <person name="Land M."/>
            <person name="Hauser L."/>
            <person name="Chang Y.J."/>
            <person name="Jeffries C.D."/>
            <person name="Detter J.C."/>
            <person name="Rohde M."/>
            <person name="Goker M."/>
            <person name="Bristow J."/>
            <person name="Eisen J.A."/>
            <person name="Markowitz V."/>
            <person name="Hugenholtz P."/>
            <person name="Klenk H.P."/>
            <person name="Kyrpides N.C."/>
        </authorList>
    </citation>
    <scope>NUCLEOTIDE SEQUENCE [LARGE SCALE GENOMIC DNA]</scope>
    <source>
        <strain evidence="2">ATCC 33309 / DSM 7299 / CCUG 15893 / LMG 7604 / NCTC 12251 / CI</strain>
    </source>
</reference>